<dbReference type="GO" id="GO:0009931">
    <property type="term" value="F:calcium-dependent protein serine/threonine kinase activity"/>
    <property type="evidence" value="ECO:0000318"/>
    <property type="project" value="GO_Central"/>
</dbReference>
<dbReference type="RefSeq" id="XP_001431997.1">
    <property type="nucleotide sequence ID" value="XM_001431960.1"/>
</dbReference>
<reference evidence="12 13" key="1">
    <citation type="journal article" date="2006" name="Nature">
        <title>Global trends of whole-genome duplications revealed by the ciliate Paramecium tetraurelia.</title>
        <authorList>
            <consortium name="Genoscope"/>
            <person name="Aury J.-M."/>
            <person name="Jaillon O."/>
            <person name="Duret L."/>
            <person name="Noel B."/>
            <person name="Jubin C."/>
            <person name="Porcel B.M."/>
            <person name="Segurens B."/>
            <person name="Daubin V."/>
            <person name="Anthouard V."/>
            <person name="Aiach N."/>
            <person name="Arnaiz O."/>
            <person name="Billaut A."/>
            <person name="Beisson J."/>
            <person name="Blanc I."/>
            <person name="Bouhouche K."/>
            <person name="Camara F."/>
            <person name="Duharcourt S."/>
            <person name="Guigo R."/>
            <person name="Gogendeau D."/>
            <person name="Katinka M."/>
            <person name="Keller A.-M."/>
            <person name="Kissmehl R."/>
            <person name="Klotz C."/>
            <person name="Koll F."/>
            <person name="Le Moue A."/>
            <person name="Lepere C."/>
            <person name="Malinsky S."/>
            <person name="Nowacki M."/>
            <person name="Nowak J.K."/>
            <person name="Plattner H."/>
            <person name="Poulain J."/>
            <person name="Ruiz F."/>
            <person name="Serrano V."/>
            <person name="Zagulski M."/>
            <person name="Dessen P."/>
            <person name="Betermier M."/>
            <person name="Weissenbach J."/>
            <person name="Scarpelli C."/>
            <person name="Schachter V."/>
            <person name="Sperling L."/>
            <person name="Meyer E."/>
            <person name="Cohen J."/>
            <person name="Wincker P."/>
        </authorList>
    </citation>
    <scope>NUCLEOTIDE SEQUENCE [LARGE SCALE GENOMIC DNA]</scope>
    <source>
        <strain evidence="12 13">Stock d4-2</strain>
    </source>
</reference>
<comment type="similarity">
    <text evidence="8">Belongs to the protein kinase superfamily. Ser/Thr protein kinase family. CDPK subfamily.</text>
</comment>
<dbReference type="GeneID" id="5017781"/>
<dbReference type="FunFam" id="1.10.510.10:FF:000673">
    <property type="entry name" value="CAMK family protein kinase"/>
    <property type="match status" value="1"/>
</dbReference>
<keyword evidence="3" id="KW-0808">Transferase</keyword>
<evidence type="ECO:0000256" key="4">
    <source>
        <dbReference type="ARBA" id="ARBA00022741"/>
    </source>
</evidence>
<evidence type="ECO:0000256" key="7">
    <source>
        <dbReference type="ARBA" id="ARBA00022840"/>
    </source>
</evidence>
<keyword evidence="6" id="KW-0106">Calcium</keyword>
<dbReference type="SUPFAM" id="SSF56112">
    <property type="entry name" value="Protein kinase-like (PK-like)"/>
    <property type="match status" value="1"/>
</dbReference>
<dbReference type="InterPro" id="IPR018247">
    <property type="entry name" value="EF_Hand_1_Ca_BS"/>
</dbReference>
<dbReference type="Proteomes" id="UP000000600">
    <property type="component" value="Unassembled WGS sequence"/>
</dbReference>
<keyword evidence="2" id="KW-0723">Serine/threonine-protein kinase</keyword>
<dbReference type="Pfam" id="PF13202">
    <property type="entry name" value="EF-hand_5"/>
    <property type="match status" value="1"/>
</dbReference>
<dbReference type="PROSITE" id="PS00018">
    <property type="entry name" value="EF_HAND_1"/>
    <property type="match status" value="1"/>
</dbReference>
<dbReference type="AlphaFoldDB" id="A0C1D2"/>
<dbReference type="InterPro" id="IPR000719">
    <property type="entry name" value="Prot_kinase_dom"/>
</dbReference>
<protein>
    <recommendedName>
        <fullName evidence="14">Protein kinase domain containing protein</fullName>
    </recommendedName>
</protein>
<gene>
    <name evidence="12" type="ORF">GSPATT00034075001</name>
</gene>
<dbReference type="PROSITE" id="PS00108">
    <property type="entry name" value="PROTEIN_KINASE_ST"/>
    <property type="match status" value="1"/>
</dbReference>
<dbReference type="InterPro" id="IPR017441">
    <property type="entry name" value="Protein_kinase_ATP_BS"/>
</dbReference>
<proteinExistence type="inferred from homology"/>
<dbReference type="SMART" id="SM00054">
    <property type="entry name" value="EFh"/>
    <property type="match status" value="2"/>
</dbReference>
<dbReference type="GO" id="GO:0005516">
    <property type="term" value="F:calmodulin binding"/>
    <property type="evidence" value="ECO:0000318"/>
    <property type="project" value="GO_Central"/>
</dbReference>
<evidence type="ECO:0008006" key="14">
    <source>
        <dbReference type="Google" id="ProtNLM"/>
    </source>
</evidence>
<dbReference type="PROSITE" id="PS50222">
    <property type="entry name" value="EF_HAND_2"/>
    <property type="match status" value="2"/>
</dbReference>
<feature type="domain" description="Protein kinase" evidence="10">
    <location>
        <begin position="102"/>
        <end position="359"/>
    </location>
</feature>
<dbReference type="Gene3D" id="1.10.238.10">
    <property type="entry name" value="EF-hand"/>
    <property type="match status" value="2"/>
</dbReference>
<dbReference type="GO" id="GO:0005524">
    <property type="term" value="F:ATP binding"/>
    <property type="evidence" value="ECO:0007669"/>
    <property type="project" value="UniProtKB-UniRule"/>
</dbReference>
<comment type="cofactor">
    <cofactor evidence="1">
        <name>Mg(2+)</name>
        <dbReference type="ChEBI" id="CHEBI:18420"/>
    </cofactor>
</comment>
<dbReference type="InterPro" id="IPR008271">
    <property type="entry name" value="Ser/Thr_kinase_AS"/>
</dbReference>
<dbReference type="SUPFAM" id="SSF47473">
    <property type="entry name" value="EF-hand"/>
    <property type="match status" value="1"/>
</dbReference>
<organism evidence="12 13">
    <name type="scientific">Paramecium tetraurelia</name>
    <dbReference type="NCBI Taxonomy" id="5888"/>
    <lineage>
        <taxon>Eukaryota</taxon>
        <taxon>Sar</taxon>
        <taxon>Alveolata</taxon>
        <taxon>Ciliophora</taxon>
        <taxon>Intramacronucleata</taxon>
        <taxon>Oligohymenophorea</taxon>
        <taxon>Peniculida</taxon>
        <taxon>Parameciidae</taxon>
        <taxon>Paramecium</taxon>
    </lineage>
</organism>
<dbReference type="InterPro" id="IPR050205">
    <property type="entry name" value="CDPK_Ser/Thr_kinases"/>
</dbReference>
<dbReference type="InterPro" id="IPR002048">
    <property type="entry name" value="EF_hand_dom"/>
</dbReference>
<dbReference type="KEGG" id="ptm:GSPATT00034075001"/>
<keyword evidence="5" id="KW-0418">Kinase</keyword>
<accession>A0C1D2</accession>
<evidence type="ECO:0000256" key="5">
    <source>
        <dbReference type="ARBA" id="ARBA00022777"/>
    </source>
</evidence>
<evidence type="ECO:0000256" key="9">
    <source>
        <dbReference type="PROSITE-ProRule" id="PRU10141"/>
    </source>
</evidence>
<feature type="domain" description="EF-hand" evidence="11">
    <location>
        <begin position="401"/>
        <end position="436"/>
    </location>
</feature>
<dbReference type="OMA" id="CASTQLE"/>
<evidence type="ECO:0000259" key="11">
    <source>
        <dbReference type="PROSITE" id="PS50222"/>
    </source>
</evidence>
<evidence type="ECO:0000256" key="1">
    <source>
        <dbReference type="ARBA" id="ARBA00001946"/>
    </source>
</evidence>
<dbReference type="OrthoDB" id="286502at2759"/>
<dbReference type="PANTHER" id="PTHR24349">
    <property type="entry name" value="SERINE/THREONINE-PROTEIN KINASE"/>
    <property type="match status" value="1"/>
</dbReference>
<dbReference type="EMBL" id="CT868032">
    <property type="protein sequence ID" value="CAK64599.1"/>
    <property type="molecule type" value="Genomic_DNA"/>
</dbReference>
<dbReference type="eggNOG" id="KOG0032">
    <property type="taxonomic scope" value="Eukaryota"/>
</dbReference>
<keyword evidence="13" id="KW-1185">Reference proteome</keyword>
<dbReference type="GO" id="GO:0005737">
    <property type="term" value="C:cytoplasm"/>
    <property type="evidence" value="ECO:0000318"/>
    <property type="project" value="GO_Central"/>
</dbReference>
<dbReference type="GO" id="GO:0035556">
    <property type="term" value="P:intracellular signal transduction"/>
    <property type="evidence" value="ECO:0000318"/>
    <property type="project" value="GO_Central"/>
</dbReference>
<dbReference type="GO" id="GO:0005634">
    <property type="term" value="C:nucleus"/>
    <property type="evidence" value="ECO:0000318"/>
    <property type="project" value="GO_Central"/>
</dbReference>
<dbReference type="Pfam" id="PF00069">
    <property type="entry name" value="Pkinase"/>
    <property type="match status" value="1"/>
</dbReference>
<dbReference type="Gene3D" id="1.10.510.10">
    <property type="entry name" value="Transferase(Phosphotransferase) domain 1"/>
    <property type="match status" value="1"/>
</dbReference>
<evidence type="ECO:0000259" key="10">
    <source>
        <dbReference type="PROSITE" id="PS50011"/>
    </source>
</evidence>
<feature type="binding site" evidence="9">
    <location>
        <position position="139"/>
    </location>
    <ligand>
        <name>ATP</name>
        <dbReference type="ChEBI" id="CHEBI:30616"/>
    </ligand>
</feature>
<dbReference type="PROSITE" id="PS50011">
    <property type="entry name" value="PROTEIN_KINASE_DOM"/>
    <property type="match status" value="1"/>
</dbReference>
<dbReference type="SMART" id="SM00220">
    <property type="entry name" value="S_TKc"/>
    <property type="match status" value="1"/>
</dbReference>
<feature type="domain" description="EF-hand" evidence="11">
    <location>
        <begin position="475"/>
        <end position="510"/>
    </location>
</feature>
<evidence type="ECO:0000313" key="12">
    <source>
        <dbReference type="EMBL" id="CAK64599.1"/>
    </source>
</evidence>
<keyword evidence="7 9" id="KW-0067">ATP-binding</keyword>
<dbReference type="GO" id="GO:0004683">
    <property type="term" value="F:calcium/calmodulin-dependent protein kinase activity"/>
    <property type="evidence" value="ECO:0000318"/>
    <property type="project" value="GO_Central"/>
</dbReference>
<evidence type="ECO:0000256" key="3">
    <source>
        <dbReference type="ARBA" id="ARBA00022679"/>
    </source>
</evidence>
<keyword evidence="4 9" id="KW-0547">Nucleotide-binding</keyword>
<dbReference type="PROSITE" id="PS00107">
    <property type="entry name" value="PROTEIN_KINASE_ATP"/>
    <property type="match status" value="1"/>
</dbReference>
<evidence type="ECO:0000256" key="2">
    <source>
        <dbReference type="ARBA" id="ARBA00022527"/>
    </source>
</evidence>
<evidence type="ECO:0000313" key="13">
    <source>
        <dbReference type="Proteomes" id="UP000000600"/>
    </source>
</evidence>
<sequence length="534" mass="62029">MGSSCKSKPMRNHIHYNTYLCASTQLEKPIVQQQYSEDEIVQDSVSSCDYEKERSDTKSFVLRSPDVSLNSPTQNNSVVISKLHITSDDFVKLRNHNYLDYYSNERLLGVGSYGKVYLVRNKLTSRVEFKMLDQLRAMKQVKRKQSVASRKCLREMEILEKLDHPFIVKALEVFQDDQNYNMIIEFISGMDLQEDISNGKFTEEKASKIMNQLLLAISYIHHQGVVHRDIKPENILYQYNNGNDWIKLIDFGISAKIRKNKKLSSQLGSMYFMAPEIFQKDYGKQIDIWACGVTLFYMVQKRYPFMGKTDQEMKSAIMSGHYTLDQGISPELKSLLGKMLQVNPNKRITAEQALHEDWFAKYNQGFQLNQSVIQKLLNYNSTSLFEELIFSLITYYGQNSDDSGQALQTFLCLDRDQDGQISKQELKQTIKSYNLNIENQSKLIDNLYSSLNKQQDDTLTYKEFLAASVASDKIQTRKCQKLCFQLIDADQDGKFSESDFCHLMGRKQANLWHLLNQTDKTYITEEEFYGMFKQ</sequence>
<dbReference type="InterPro" id="IPR011992">
    <property type="entry name" value="EF-hand-dom_pair"/>
</dbReference>
<name>A0C1D2_PARTE</name>
<dbReference type="GO" id="GO:0005509">
    <property type="term" value="F:calcium ion binding"/>
    <property type="evidence" value="ECO:0007669"/>
    <property type="project" value="InterPro"/>
</dbReference>
<dbReference type="InParanoid" id="A0C1D2"/>
<dbReference type="HOGENOM" id="CLU_000288_37_4_1"/>
<evidence type="ECO:0000256" key="6">
    <source>
        <dbReference type="ARBA" id="ARBA00022837"/>
    </source>
</evidence>
<dbReference type="InterPro" id="IPR011009">
    <property type="entry name" value="Kinase-like_dom_sf"/>
</dbReference>
<evidence type="ECO:0000256" key="8">
    <source>
        <dbReference type="ARBA" id="ARBA00024334"/>
    </source>
</evidence>